<dbReference type="InterPro" id="IPR036249">
    <property type="entry name" value="Thioredoxin-like_sf"/>
</dbReference>
<dbReference type="EMBL" id="PDNB01000031">
    <property type="protein sequence ID" value="PGH14824.1"/>
    <property type="molecule type" value="Genomic_DNA"/>
</dbReference>
<dbReference type="SMART" id="SM01183">
    <property type="entry name" value="EF1G"/>
    <property type="match status" value="1"/>
</dbReference>
<feature type="domain" description="EF-1-gamma C-terminal" evidence="6">
    <location>
        <begin position="243"/>
        <end position="404"/>
    </location>
</feature>
<dbReference type="FunFam" id="3.40.30.10:FF:000142">
    <property type="entry name" value="Elongation factor 1 gamma"/>
    <property type="match status" value="1"/>
</dbReference>
<comment type="caution">
    <text evidence="9">The sequence shown here is derived from an EMBL/GenBank/DDBJ whole genome shotgun (WGS) entry which is preliminary data.</text>
</comment>
<dbReference type="GO" id="GO:0005634">
    <property type="term" value="C:nucleus"/>
    <property type="evidence" value="ECO:0007669"/>
    <property type="project" value="TreeGrafter"/>
</dbReference>
<evidence type="ECO:0000256" key="1">
    <source>
        <dbReference type="ARBA" id="ARBA00007409"/>
    </source>
</evidence>
<evidence type="ECO:0000313" key="9">
    <source>
        <dbReference type="EMBL" id="PGH14824.1"/>
    </source>
</evidence>
<dbReference type="Pfam" id="PF00043">
    <property type="entry name" value="GST_C"/>
    <property type="match status" value="1"/>
</dbReference>
<dbReference type="AlphaFoldDB" id="A0A2B7XSR9"/>
<evidence type="ECO:0000259" key="7">
    <source>
        <dbReference type="PROSITE" id="PS50404"/>
    </source>
</evidence>
<dbReference type="Gene3D" id="1.20.1050.10">
    <property type="match status" value="1"/>
</dbReference>
<organism evidence="9 10">
    <name type="scientific">Helicocarpus griseus UAMH5409</name>
    <dbReference type="NCBI Taxonomy" id="1447875"/>
    <lineage>
        <taxon>Eukaryota</taxon>
        <taxon>Fungi</taxon>
        <taxon>Dikarya</taxon>
        <taxon>Ascomycota</taxon>
        <taxon>Pezizomycotina</taxon>
        <taxon>Eurotiomycetes</taxon>
        <taxon>Eurotiomycetidae</taxon>
        <taxon>Onygenales</taxon>
        <taxon>Ajellomycetaceae</taxon>
        <taxon>Helicocarpus</taxon>
    </lineage>
</organism>
<evidence type="ECO:0000256" key="4">
    <source>
        <dbReference type="PROSITE-ProRule" id="PRU00519"/>
    </source>
</evidence>
<dbReference type="SUPFAM" id="SSF52833">
    <property type="entry name" value="Thioredoxin-like"/>
    <property type="match status" value="1"/>
</dbReference>
<feature type="domain" description="GST C-terminal" evidence="8">
    <location>
        <begin position="85"/>
        <end position="225"/>
    </location>
</feature>
<evidence type="ECO:0000256" key="2">
    <source>
        <dbReference type="ARBA" id="ARBA00022768"/>
    </source>
</evidence>
<dbReference type="OrthoDB" id="249703at2759"/>
<dbReference type="SFLD" id="SFLDG00358">
    <property type="entry name" value="Main_(cytGST)"/>
    <property type="match status" value="1"/>
</dbReference>
<gene>
    <name evidence="9" type="ORF">AJ79_02840</name>
</gene>
<keyword evidence="3 4" id="KW-0648">Protein biosynthesis</keyword>
<dbReference type="InterPro" id="IPR004045">
    <property type="entry name" value="Glutathione_S-Trfase_N"/>
</dbReference>
<dbReference type="STRING" id="1447875.A0A2B7XSR9"/>
<protein>
    <recommendedName>
        <fullName evidence="11">Elongation factor 1-gamma</fullName>
    </recommendedName>
</protein>
<dbReference type="InterPro" id="IPR040079">
    <property type="entry name" value="Glutathione_S-Trfase"/>
</dbReference>
<comment type="similarity">
    <text evidence="1">Belongs to the GST superfamily.</text>
</comment>
<dbReference type="FunFam" id="3.30.70.1010:FF:000001">
    <property type="entry name" value="Elongation factor 1-gamma 1"/>
    <property type="match status" value="1"/>
</dbReference>
<dbReference type="CDD" id="cd03181">
    <property type="entry name" value="GST_C_EF1Bgamma_like"/>
    <property type="match status" value="1"/>
</dbReference>
<dbReference type="Pfam" id="PF02798">
    <property type="entry name" value="GST_N"/>
    <property type="match status" value="1"/>
</dbReference>
<dbReference type="SUPFAM" id="SSF89942">
    <property type="entry name" value="eEF1-gamma domain"/>
    <property type="match status" value="1"/>
</dbReference>
<evidence type="ECO:0000256" key="3">
    <source>
        <dbReference type="ARBA" id="ARBA00022917"/>
    </source>
</evidence>
<dbReference type="CDD" id="cd03044">
    <property type="entry name" value="GST_N_EF1Bgamma"/>
    <property type="match status" value="1"/>
</dbReference>
<dbReference type="Gene3D" id="3.30.70.1010">
    <property type="entry name" value="Translation elongation factor EF1B, gamma chain, conserved domain"/>
    <property type="match status" value="1"/>
</dbReference>
<feature type="domain" description="GST N-terminal" evidence="7">
    <location>
        <begin position="2"/>
        <end position="80"/>
    </location>
</feature>
<keyword evidence="2 4" id="KW-0251">Elongation factor</keyword>
<dbReference type="SUPFAM" id="SSF47616">
    <property type="entry name" value="GST C-terminal domain-like"/>
    <property type="match status" value="1"/>
</dbReference>
<dbReference type="PROSITE" id="PS50404">
    <property type="entry name" value="GST_NTER"/>
    <property type="match status" value="1"/>
</dbReference>
<dbReference type="PROSITE" id="PS50405">
    <property type="entry name" value="GST_CTER"/>
    <property type="match status" value="1"/>
</dbReference>
<dbReference type="Gene3D" id="3.40.30.10">
    <property type="entry name" value="Glutaredoxin"/>
    <property type="match status" value="1"/>
</dbReference>
<dbReference type="GO" id="GO:0003746">
    <property type="term" value="F:translation elongation factor activity"/>
    <property type="evidence" value="ECO:0007669"/>
    <property type="project" value="UniProtKB-UniRule"/>
</dbReference>
<dbReference type="Pfam" id="PF00647">
    <property type="entry name" value="EF1G"/>
    <property type="match status" value="1"/>
</dbReference>
<feature type="region of interest" description="Disordered" evidence="5">
    <location>
        <begin position="209"/>
        <end position="250"/>
    </location>
</feature>
<name>A0A2B7XSR9_9EURO</name>
<evidence type="ECO:0000259" key="6">
    <source>
        <dbReference type="PROSITE" id="PS50040"/>
    </source>
</evidence>
<accession>A0A2B7XSR9</accession>
<dbReference type="GO" id="GO:0005737">
    <property type="term" value="C:cytoplasm"/>
    <property type="evidence" value="ECO:0007669"/>
    <property type="project" value="TreeGrafter"/>
</dbReference>
<dbReference type="InterPro" id="IPR036433">
    <property type="entry name" value="EF1B_G_C_sf"/>
</dbReference>
<dbReference type="InterPro" id="IPR050802">
    <property type="entry name" value="EF-GSTs"/>
</dbReference>
<dbReference type="InterPro" id="IPR004046">
    <property type="entry name" value="GST_C"/>
</dbReference>
<evidence type="ECO:0000259" key="8">
    <source>
        <dbReference type="PROSITE" id="PS50405"/>
    </source>
</evidence>
<dbReference type="PANTHER" id="PTHR43986:SF1">
    <property type="entry name" value="ELONGATION FACTOR 1-GAMMA"/>
    <property type="match status" value="1"/>
</dbReference>
<evidence type="ECO:0000256" key="5">
    <source>
        <dbReference type="SAM" id="MobiDB-lite"/>
    </source>
</evidence>
<dbReference type="InterPro" id="IPR036282">
    <property type="entry name" value="Glutathione-S-Trfase_C_sf"/>
</dbReference>
<dbReference type="FunFam" id="1.20.1050.10:FF:000006">
    <property type="entry name" value="Elongation factor 1 gamma"/>
    <property type="match status" value="1"/>
</dbReference>
<reference evidence="9 10" key="1">
    <citation type="submission" date="2017-10" db="EMBL/GenBank/DDBJ databases">
        <title>Comparative genomics in systemic dimorphic fungi from Ajellomycetaceae.</title>
        <authorList>
            <person name="Munoz J.F."/>
            <person name="Mcewen J.G."/>
            <person name="Clay O.K."/>
            <person name="Cuomo C.A."/>
        </authorList>
    </citation>
    <scope>NUCLEOTIDE SEQUENCE [LARGE SCALE GENOMIC DNA]</scope>
    <source>
        <strain evidence="9 10">UAMH5409</strain>
    </source>
</reference>
<dbReference type="PANTHER" id="PTHR43986">
    <property type="entry name" value="ELONGATION FACTOR 1-GAMMA"/>
    <property type="match status" value="1"/>
</dbReference>
<sequence>MSFGQIYGLADNPRTTACRVVAKANDLDVALVEKSSVSAAEYEKLNAQGKIPTFVGSNGFVLTECIAIAVYLASQNEKTTLLGKTKQDYASILRWMSFANSELVPTLGGWFRPLVGRDPYNKKSVEDNSKAALKALAILEKHLTSNTYLVGDRLTLADLFAASLSSRGFEFVLGRSWRLENPAVTRWYETIINQDIYKAVIPNPTFVEEGLKNVPPKKEEKAKPAPQPKAAEPEEEAKPAPKPKHPLESLPKPTLILDDWKRKFSNEDIRSAALPWFWENYKPDEYSLWKVDYKYNDELKMTFMSNNLIGGLFARLEASRKYIFGAASVYGKTNDSIIQGAFVIRGQEAAPAFDVAPDWESYSFTKLDQTKDEDRKFVEDQWAQDKSITVDGKEYEWADGRVFK</sequence>
<evidence type="ECO:0008006" key="11">
    <source>
        <dbReference type="Google" id="ProtNLM"/>
    </source>
</evidence>
<dbReference type="InterPro" id="IPR010987">
    <property type="entry name" value="Glutathione-S-Trfase_C-like"/>
</dbReference>
<dbReference type="Proteomes" id="UP000223968">
    <property type="component" value="Unassembled WGS sequence"/>
</dbReference>
<keyword evidence="10" id="KW-1185">Reference proteome</keyword>
<evidence type="ECO:0000313" key="10">
    <source>
        <dbReference type="Proteomes" id="UP000223968"/>
    </source>
</evidence>
<dbReference type="PROSITE" id="PS50040">
    <property type="entry name" value="EF1G_C"/>
    <property type="match status" value="1"/>
</dbReference>
<dbReference type="InterPro" id="IPR001662">
    <property type="entry name" value="EF1B_G_C"/>
</dbReference>
<proteinExistence type="inferred from homology"/>
<dbReference type="SFLD" id="SFLDS00019">
    <property type="entry name" value="Glutathione_Transferase_(cytos"/>
    <property type="match status" value="1"/>
</dbReference>